<evidence type="ECO:0000259" key="5">
    <source>
        <dbReference type="PROSITE" id="PS51471"/>
    </source>
</evidence>
<keyword evidence="8" id="KW-1185">Reference proteome</keyword>
<evidence type="ECO:0000256" key="3">
    <source>
        <dbReference type="ARBA" id="ARBA00022833"/>
    </source>
</evidence>
<dbReference type="SUPFAM" id="SSF51197">
    <property type="entry name" value="Clavaminate synthase-like"/>
    <property type="match status" value="1"/>
</dbReference>
<dbReference type="PROSITE" id="PS51999">
    <property type="entry name" value="ZF_GRF"/>
    <property type="match status" value="1"/>
</dbReference>
<dbReference type="InterPro" id="IPR005123">
    <property type="entry name" value="Oxoglu/Fe-dep_dioxygenase_dom"/>
</dbReference>
<comment type="caution">
    <text evidence="7">The sequence shown here is derived from an EMBL/GenBank/DDBJ whole genome shotgun (WGS) entry which is preliminary data.</text>
</comment>
<organism evidence="7 8">
    <name type="scientific">Saitoella complicata (strain BCRC 22490 / CBS 7301 / JCM 7358 / NBRC 10748 / NRRL Y-17804)</name>
    <dbReference type="NCBI Taxonomy" id="698492"/>
    <lineage>
        <taxon>Eukaryota</taxon>
        <taxon>Fungi</taxon>
        <taxon>Dikarya</taxon>
        <taxon>Ascomycota</taxon>
        <taxon>Taphrinomycotina</taxon>
        <taxon>Taphrinomycotina incertae sedis</taxon>
        <taxon>Saitoella</taxon>
    </lineage>
</organism>
<dbReference type="InterPro" id="IPR032854">
    <property type="entry name" value="ALKBH3"/>
</dbReference>
<dbReference type="GO" id="GO:0008270">
    <property type="term" value="F:zinc ion binding"/>
    <property type="evidence" value="ECO:0007669"/>
    <property type="project" value="UniProtKB-KW"/>
</dbReference>
<dbReference type="AlphaFoldDB" id="A0A0E9NGS3"/>
<evidence type="ECO:0000256" key="2">
    <source>
        <dbReference type="ARBA" id="ARBA00022771"/>
    </source>
</evidence>
<name>A0A0E9NGS3_SAICN</name>
<dbReference type="Pfam" id="PF06839">
    <property type="entry name" value="Zn_ribbon_GRF"/>
    <property type="match status" value="1"/>
</dbReference>
<reference evidence="7 8" key="3">
    <citation type="journal article" date="2015" name="Genome Announc.">
        <title>Draft Genome Sequence of the Archiascomycetous Yeast Saitoella complicata.</title>
        <authorList>
            <person name="Yamauchi K."/>
            <person name="Kondo S."/>
            <person name="Hamamoto M."/>
            <person name="Takahashi Y."/>
            <person name="Ogura Y."/>
            <person name="Hayashi T."/>
            <person name="Nishida H."/>
        </authorList>
    </citation>
    <scope>NUCLEOTIDE SEQUENCE [LARGE SCALE GENOMIC DNA]</scope>
    <source>
        <strain evidence="7 8">NRRL Y-17804</strain>
    </source>
</reference>
<dbReference type="GO" id="GO:0006307">
    <property type="term" value="P:DNA alkylation repair"/>
    <property type="evidence" value="ECO:0007669"/>
    <property type="project" value="InterPro"/>
</dbReference>
<dbReference type="PANTHER" id="PTHR31212">
    <property type="entry name" value="ALPHA-KETOGLUTARATE-DEPENDENT DIOXYGENASE ALKB HOMOLOG 3"/>
    <property type="match status" value="1"/>
</dbReference>
<keyword evidence="1" id="KW-0479">Metal-binding</keyword>
<dbReference type="InterPro" id="IPR027450">
    <property type="entry name" value="AlkB-like"/>
</dbReference>
<dbReference type="OrthoDB" id="545910at2759"/>
<dbReference type="RefSeq" id="XP_019023115.1">
    <property type="nucleotide sequence ID" value="XM_019167825.1"/>
</dbReference>
<proteinExistence type="predicted"/>
<dbReference type="Proteomes" id="UP000033140">
    <property type="component" value="Unassembled WGS sequence"/>
</dbReference>
<dbReference type="OMA" id="IDPHPLA"/>
<evidence type="ECO:0000259" key="6">
    <source>
        <dbReference type="PROSITE" id="PS51999"/>
    </source>
</evidence>
<dbReference type="STRING" id="698492.A0A0E9NGS3"/>
<dbReference type="PANTHER" id="PTHR31212:SF4">
    <property type="entry name" value="ALPHA-KETOGLUTARATE-DEPENDENT DIOXYGENASE ALKB HOMOLOG 3"/>
    <property type="match status" value="1"/>
</dbReference>
<evidence type="ECO:0000256" key="4">
    <source>
        <dbReference type="PROSITE-ProRule" id="PRU01343"/>
    </source>
</evidence>
<dbReference type="InterPro" id="IPR037151">
    <property type="entry name" value="AlkB-like_sf"/>
</dbReference>
<feature type="domain" description="GRF-type" evidence="6">
    <location>
        <begin position="368"/>
        <end position="409"/>
    </location>
</feature>
<evidence type="ECO:0000256" key="1">
    <source>
        <dbReference type="ARBA" id="ARBA00022723"/>
    </source>
</evidence>
<protein>
    <submittedName>
        <fullName evidence="7">Uncharacterized protein</fullName>
    </submittedName>
</protein>
<reference evidence="7 8" key="1">
    <citation type="journal article" date="2011" name="J. Gen. Appl. Microbiol.">
        <title>Draft genome sequencing of the enigmatic yeast Saitoella complicata.</title>
        <authorList>
            <person name="Nishida H."/>
            <person name="Hamamoto M."/>
            <person name="Sugiyama J."/>
        </authorList>
    </citation>
    <scope>NUCLEOTIDE SEQUENCE [LARGE SCALE GENOMIC DNA]</scope>
    <source>
        <strain evidence="7 8">NRRL Y-17804</strain>
    </source>
</reference>
<dbReference type="InterPro" id="IPR010666">
    <property type="entry name" value="Znf_GRF"/>
</dbReference>
<accession>A0A0E9NGS3</accession>
<sequence length="417" mass="47015">MEYVEEEDTDTKLAILASILTETSTSPEELLELLLQADGSVEKAVENHLDKYIGQPSATGKRKPLEKQNSIMDHFGGPPSPKRLKASSELVSGASGSFDGPDVASMLKWTESAERKKREFEKPLHVYLPEHLESLAPCTLHLNFLPPDLAKRLTQRLLDESKTWKSNQFRLFDKTVSSPHTTCFYVEDGKDWVSGGFSYNGKPLPDVRMFPPELMEAKPYVTLLVNKILSERERMRYQIPAGEWEPNVAFTNLYAGAHQSVGAHADQLTYLGPHCVIASLSLGVEREFRIRKTTPGVKNADSAARALSIHLPDNSLLIMHPPMQETYKHSIHPARTLTPHPIIGTSRINITYRMYRKSYVPPDGGKKCRCGVTAVLKTVMKQEKNAGRWCWMCDNREKPCGFFEWAEFEESGELKAR</sequence>
<evidence type="ECO:0000313" key="8">
    <source>
        <dbReference type="Proteomes" id="UP000033140"/>
    </source>
</evidence>
<gene>
    <name evidence="7" type="ORF">G7K_2781-t1</name>
</gene>
<keyword evidence="2 4" id="KW-0863">Zinc-finger</keyword>
<keyword evidence="3" id="KW-0862">Zinc</keyword>
<reference evidence="7 8" key="2">
    <citation type="journal article" date="2014" name="J. Gen. Appl. Microbiol.">
        <title>The early diverging ascomycetous budding yeast Saitoella complicata has three histone deacetylases belonging to the Clr6, Hos2, and Rpd3 lineages.</title>
        <authorList>
            <person name="Nishida H."/>
            <person name="Matsumoto T."/>
            <person name="Kondo S."/>
            <person name="Hamamoto M."/>
            <person name="Yoshikawa H."/>
        </authorList>
    </citation>
    <scope>NUCLEOTIDE SEQUENCE [LARGE SCALE GENOMIC DNA]</scope>
    <source>
        <strain evidence="7 8">NRRL Y-17804</strain>
    </source>
</reference>
<dbReference type="EMBL" id="BACD03000016">
    <property type="protein sequence ID" value="GAO48610.1"/>
    <property type="molecule type" value="Genomic_DNA"/>
</dbReference>
<feature type="domain" description="Fe2OG dioxygenase" evidence="5">
    <location>
        <begin position="245"/>
        <end position="356"/>
    </location>
</feature>
<dbReference type="GO" id="GO:0051213">
    <property type="term" value="F:dioxygenase activity"/>
    <property type="evidence" value="ECO:0007669"/>
    <property type="project" value="InterPro"/>
</dbReference>
<dbReference type="PROSITE" id="PS51471">
    <property type="entry name" value="FE2OG_OXY"/>
    <property type="match status" value="1"/>
</dbReference>
<dbReference type="Gene3D" id="2.60.120.590">
    <property type="entry name" value="Alpha-ketoglutarate-dependent dioxygenase AlkB-like"/>
    <property type="match status" value="1"/>
</dbReference>
<dbReference type="Pfam" id="PF13532">
    <property type="entry name" value="2OG-FeII_Oxy_2"/>
    <property type="match status" value="1"/>
</dbReference>
<evidence type="ECO:0000313" key="7">
    <source>
        <dbReference type="EMBL" id="GAO48610.1"/>
    </source>
</evidence>